<dbReference type="WBParaSite" id="MhA1_Contig1761.frz3.gene2">
    <property type="protein sequence ID" value="MhA1_Contig1761.frz3.gene2"/>
    <property type="gene ID" value="MhA1_Contig1761.frz3.gene2"/>
</dbReference>
<protein>
    <submittedName>
        <fullName evidence="2">Beta-galactosidase</fullName>
    </submittedName>
</protein>
<dbReference type="AlphaFoldDB" id="A0A1I8BAG6"/>
<keyword evidence="1" id="KW-1185">Reference proteome</keyword>
<accession>A0A1I8BAG6</accession>
<name>A0A1I8BAG6_MELHA</name>
<dbReference type="Proteomes" id="UP000095281">
    <property type="component" value="Unplaced"/>
</dbReference>
<reference evidence="2" key="1">
    <citation type="submission" date="2016-11" db="UniProtKB">
        <authorList>
            <consortium name="WormBaseParasite"/>
        </authorList>
    </citation>
    <scope>IDENTIFICATION</scope>
</reference>
<sequence>MESLCKVGKEGIYVPWHGIQLKTDRKNHDSNILKLSLKRHGYNIYSEHFSIRLGEENNIFTNILVPKNDSDEHTEILQFKKGNYKDLYIQNVWGKQLTRFAGLWMLALDMLPKMFDGKLAMYVHRSCNCSMEAWSFAKRKTKIQKTKQIVIGNNKCKYEKKEIVFQLSGNFSNEISLKFMPMDKSSDIKFSLNDAIVIFNGKGFIFKANDVPWNYPEYPSEIRSEIYEKEVQVKLEIFEKFINFFIISNQIYVKNTFWVPKWWKNENNMQKYANSALKIEGVIEQIVMLNVTAINKTTISLPFSTRFDKIITNNSNIIVRGFFVDTDKSKWLEINLLHDTQEADNEDKRYIVKNGGDCNQLIKNISSFEIYITVYRKDDMSSLFEIEINGLDTTAKNTIDSKFSVSSINWVQVKGSAKLYENPYAIFAESENNIYRHHNERLLPYESIICLEGNILPRSEISDRDGEFEINLLHEITEDNIKKSMGIYINIKGIK</sequence>
<organism evidence="1 2">
    <name type="scientific">Meloidogyne hapla</name>
    <name type="common">Root-knot nematode worm</name>
    <dbReference type="NCBI Taxonomy" id="6305"/>
    <lineage>
        <taxon>Eukaryota</taxon>
        <taxon>Metazoa</taxon>
        <taxon>Ecdysozoa</taxon>
        <taxon>Nematoda</taxon>
        <taxon>Chromadorea</taxon>
        <taxon>Rhabditida</taxon>
        <taxon>Tylenchina</taxon>
        <taxon>Tylenchomorpha</taxon>
        <taxon>Tylenchoidea</taxon>
        <taxon>Meloidogynidae</taxon>
        <taxon>Meloidogyninae</taxon>
        <taxon>Meloidogyne</taxon>
    </lineage>
</organism>
<evidence type="ECO:0000313" key="1">
    <source>
        <dbReference type="Proteomes" id="UP000095281"/>
    </source>
</evidence>
<evidence type="ECO:0000313" key="2">
    <source>
        <dbReference type="WBParaSite" id="MhA1_Contig1761.frz3.gene2"/>
    </source>
</evidence>
<proteinExistence type="predicted"/>